<comment type="caution">
    <text evidence="5">The sequence shown here is derived from an EMBL/GenBank/DDBJ whole genome shotgun (WGS) entry which is preliminary data.</text>
</comment>
<dbReference type="NCBIfam" id="TIGR02283">
    <property type="entry name" value="MltB_2"/>
    <property type="match status" value="1"/>
</dbReference>
<proteinExistence type="predicted"/>
<reference evidence="6" key="1">
    <citation type="journal article" date="2019" name="Int. J. Syst. Evol. Microbiol.">
        <title>The Global Catalogue of Microorganisms (GCM) 10K type strain sequencing project: providing services to taxonomists for standard genome sequencing and annotation.</title>
        <authorList>
            <consortium name="The Broad Institute Genomics Platform"/>
            <consortium name="The Broad Institute Genome Sequencing Center for Infectious Disease"/>
            <person name="Wu L."/>
            <person name="Ma J."/>
        </authorList>
    </citation>
    <scope>NUCLEOTIDE SEQUENCE [LARGE SCALE GENOMIC DNA]</scope>
    <source>
        <strain evidence="6">KCTC 62192</strain>
    </source>
</reference>
<evidence type="ECO:0000313" key="5">
    <source>
        <dbReference type="EMBL" id="MFC2969418.1"/>
    </source>
</evidence>
<dbReference type="InterPro" id="IPR011970">
    <property type="entry name" value="MltB_2"/>
</dbReference>
<dbReference type="InterPro" id="IPR043426">
    <property type="entry name" value="MltB-like"/>
</dbReference>
<evidence type="ECO:0000259" key="4">
    <source>
        <dbReference type="Pfam" id="PF13406"/>
    </source>
</evidence>
<dbReference type="Gene3D" id="1.10.101.10">
    <property type="entry name" value="PGBD-like superfamily/PGBD"/>
    <property type="match status" value="1"/>
</dbReference>
<feature type="region of interest" description="Disordered" evidence="1">
    <location>
        <begin position="21"/>
        <end position="40"/>
    </location>
</feature>
<accession>A0ABV7AJX9</accession>
<dbReference type="SUPFAM" id="SSF53955">
    <property type="entry name" value="Lysozyme-like"/>
    <property type="match status" value="1"/>
</dbReference>
<evidence type="ECO:0000256" key="2">
    <source>
        <dbReference type="SAM" id="SignalP"/>
    </source>
</evidence>
<dbReference type="InterPro" id="IPR031304">
    <property type="entry name" value="SLT_2"/>
</dbReference>
<protein>
    <submittedName>
        <fullName evidence="5">Lytic murein transglycosylase</fullName>
    </submittedName>
</protein>
<name>A0ABV7AJX9_9RHOB</name>
<dbReference type="InterPro" id="IPR023346">
    <property type="entry name" value="Lysozyme-like_dom_sf"/>
</dbReference>
<evidence type="ECO:0000259" key="3">
    <source>
        <dbReference type="Pfam" id="PF01471"/>
    </source>
</evidence>
<feature type="signal peptide" evidence="2">
    <location>
        <begin position="1"/>
        <end position="20"/>
    </location>
</feature>
<dbReference type="PANTHER" id="PTHR30163">
    <property type="entry name" value="MEMBRANE-BOUND LYTIC MUREIN TRANSGLYCOSYLASE B"/>
    <property type="match status" value="1"/>
</dbReference>
<dbReference type="PANTHER" id="PTHR30163:SF8">
    <property type="entry name" value="LYTIC MUREIN TRANSGLYCOSYLASE"/>
    <property type="match status" value="1"/>
</dbReference>
<sequence>MGRVGTALGLTAMMMGSAAAASDSAVSRSPRPELRPEGTAMQEQVVPAVANRAFKRWIDGFRARAMARGISAATFDAAFKGVEYDTDVIAKDRNQSEFTKTIWDYLDSAASATRVANGKAALHKYSRTLNAIERRYGVDKEVVVAIWGLESAYGAHRGNIPIVEALATLAFDGRRGKFFEGQLIDALKIIQHGDVTAAGMTGSWAGAMGHTQFIPSSYLSYAVDFRGDGKRDIWSDDPTDALASTAAYLAHFGWTKGQPWGIEVQLPEGFDYGLTGARIKKPVSDWRALGLHTAAGGRLPDYGEASVLLPAGARGAAFLIFHNFHVLERYNTADAYVIGVGHLADRIKGAGPIRHKWPRSDRALTFAERQELQKRLTKAGFSTDGVDGRIGPKTIGAVRAYQRHAGMVPDGYASLHLLKMLR</sequence>
<feature type="domain" description="Transglycosylase SLT" evidence="4">
    <location>
        <begin position="54"/>
        <end position="345"/>
    </location>
</feature>
<dbReference type="CDD" id="cd13399">
    <property type="entry name" value="Slt35-like"/>
    <property type="match status" value="1"/>
</dbReference>
<dbReference type="RefSeq" id="WP_377834128.1">
    <property type="nucleotide sequence ID" value="NZ_JBHRSK010000012.1"/>
</dbReference>
<dbReference type="Proteomes" id="UP001595443">
    <property type="component" value="Unassembled WGS sequence"/>
</dbReference>
<dbReference type="InterPro" id="IPR036366">
    <property type="entry name" value="PGBDSf"/>
</dbReference>
<keyword evidence="6" id="KW-1185">Reference proteome</keyword>
<dbReference type="Pfam" id="PF01471">
    <property type="entry name" value="PG_binding_1"/>
    <property type="match status" value="1"/>
</dbReference>
<dbReference type="InterPro" id="IPR036365">
    <property type="entry name" value="PGBD-like_sf"/>
</dbReference>
<dbReference type="SUPFAM" id="SSF47090">
    <property type="entry name" value="PGBD-like"/>
    <property type="match status" value="1"/>
</dbReference>
<dbReference type="Gene3D" id="1.10.8.350">
    <property type="entry name" value="Bacterial muramidase"/>
    <property type="match status" value="1"/>
</dbReference>
<evidence type="ECO:0000313" key="6">
    <source>
        <dbReference type="Proteomes" id="UP001595443"/>
    </source>
</evidence>
<feature type="chain" id="PRO_5045219219" evidence="2">
    <location>
        <begin position="21"/>
        <end position="422"/>
    </location>
</feature>
<gene>
    <name evidence="5" type="ORF">ACFOES_15025</name>
</gene>
<organism evidence="5 6">
    <name type="scientific">Acidimangrovimonas pyrenivorans</name>
    <dbReference type="NCBI Taxonomy" id="2030798"/>
    <lineage>
        <taxon>Bacteria</taxon>
        <taxon>Pseudomonadati</taxon>
        <taxon>Pseudomonadota</taxon>
        <taxon>Alphaproteobacteria</taxon>
        <taxon>Rhodobacterales</taxon>
        <taxon>Paracoccaceae</taxon>
        <taxon>Acidimangrovimonas</taxon>
    </lineage>
</organism>
<dbReference type="Gene3D" id="1.10.530.10">
    <property type="match status" value="1"/>
</dbReference>
<dbReference type="Pfam" id="PF13406">
    <property type="entry name" value="SLT_2"/>
    <property type="match status" value="1"/>
</dbReference>
<dbReference type="EMBL" id="JBHRSK010000012">
    <property type="protein sequence ID" value="MFC2969418.1"/>
    <property type="molecule type" value="Genomic_DNA"/>
</dbReference>
<dbReference type="InterPro" id="IPR002477">
    <property type="entry name" value="Peptidoglycan-bd-like"/>
</dbReference>
<feature type="domain" description="Peptidoglycan binding-like" evidence="3">
    <location>
        <begin position="368"/>
        <end position="420"/>
    </location>
</feature>
<evidence type="ECO:0000256" key="1">
    <source>
        <dbReference type="SAM" id="MobiDB-lite"/>
    </source>
</evidence>
<keyword evidence="2" id="KW-0732">Signal</keyword>